<proteinExistence type="inferred from homology"/>
<accession>A0A7X2NRY2</accession>
<dbReference type="AlphaFoldDB" id="A0A7X2NRY2"/>
<dbReference type="Proteomes" id="UP000461880">
    <property type="component" value="Unassembled WGS sequence"/>
</dbReference>
<dbReference type="Pfam" id="PF13740">
    <property type="entry name" value="ACT_6"/>
    <property type="match status" value="1"/>
</dbReference>
<dbReference type="HAMAP" id="MF_01054">
    <property type="entry name" value="UPF0237"/>
    <property type="match status" value="1"/>
</dbReference>
<reference evidence="3 4" key="1">
    <citation type="submission" date="2019-08" db="EMBL/GenBank/DDBJ databases">
        <title>In-depth cultivation of the pig gut microbiome towards novel bacterial diversity and tailored functional studies.</title>
        <authorList>
            <person name="Wylensek D."/>
            <person name="Hitch T.C.A."/>
            <person name="Clavel T."/>
        </authorList>
    </citation>
    <scope>NUCLEOTIDE SEQUENCE [LARGE SCALE GENOMIC DNA]</scope>
    <source>
        <strain evidence="3 4">Oil+RF-744-GAM-WT-6</strain>
    </source>
</reference>
<sequence>MKAVISVVGKDRPGILAFVANQCADRNINIEDVTQKILQDMFTMVMIVNIPEDLANFGRLTEEIEQAGEEQGLKIHLMHEDIFNAMHTI</sequence>
<name>A0A7X2NRY2_9FIRM</name>
<evidence type="ECO:0000313" key="4">
    <source>
        <dbReference type="Proteomes" id="UP000461880"/>
    </source>
</evidence>
<gene>
    <name evidence="3" type="ORF">FYJ51_06065</name>
</gene>
<keyword evidence="4" id="KW-1185">Reference proteome</keyword>
<evidence type="ECO:0000313" key="3">
    <source>
        <dbReference type="EMBL" id="MSS58466.1"/>
    </source>
</evidence>
<dbReference type="PANTHER" id="PTHR34875">
    <property type="entry name" value="UPF0237 PROTEIN MJ1558"/>
    <property type="match status" value="1"/>
</dbReference>
<comment type="similarity">
    <text evidence="1">Belongs to the UPF0237 family.</text>
</comment>
<feature type="domain" description="ACT" evidence="2">
    <location>
        <begin position="4"/>
        <end position="78"/>
    </location>
</feature>
<dbReference type="EMBL" id="VUMN01000012">
    <property type="protein sequence ID" value="MSS58466.1"/>
    <property type="molecule type" value="Genomic_DNA"/>
</dbReference>
<dbReference type="NCBIfam" id="NF001220">
    <property type="entry name" value="PRK00194.1"/>
    <property type="match status" value="1"/>
</dbReference>
<dbReference type="RefSeq" id="WP_105302322.1">
    <property type="nucleotide sequence ID" value="NZ_JAQXPC010000075.1"/>
</dbReference>
<protein>
    <recommendedName>
        <fullName evidence="1">UPF0237 protein FYJ51_06065</fullName>
    </recommendedName>
</protein>
<dbReference type="SUPFAM" id="SSF55021">
    <property type="entry name" value="ACT-like"/>
    <property type="match status" value="1"/>
</dbReference>
<organism evidence="3 4">
    <name type="scientific">Stecheria intestinalis</name>
    <dbReference type="NCBI Taxonomy" id="2606630"/>
    <lineage>
        <taxon>Bacteria</taxon>
        <taxon>Bacillati</taxon>
        <taxon>Bacillota</taxon>
        <taxon>Erysipelotrichia</taxon>
        <taxon>Erysipelotrichales</taxon>
        <taxon>Erysipelotrichaceae</taxon>
        <taxon>Stecheria</taxon>
    </lineage>
</organism>
<comment type="caution">
    <text evidence="3">The sequence shown here is derived from an EMBL/GenBank/DDBJ whole genome shotgun (WGS) entry which is preliminary data.</text>
</comment>
<evidence type="ECO:0000256" key="1">
    <source>
        <dbReference type="HAMAP-Rule" id="MF_01054"/>
    </source>
</evidence>
<dbReference type="PANTHER" id="PTHR34875:SF6">
    <property type="entry name" value="UPF0237 PROTEIN MJ1558"/>
    <property type="match status" value="1"/>
</dbReference>
<dbReference type="Gene3D" id="3.30.70.260">
    <property type="match status" value="1"/>
</dbReference>
<dbReference type="InterPro" id="IPR050990">
    <property type="entry name" value="UPF0237/GcvR_regulator"/>
</dbReference>
<dbReference type="CDD" id="cd04872">
    <property type="entry name" value="ACT_1ZPV"/>
    <property type="match status" value="1"/>
</dbReference>
<dbReference type="PROSITE" id="PS51671">
    <property type="entry name" value="ACT"/>
    <property type="match status" value="1"/>
</dbReference>
<dbReference type="InterPro" id="IPR022986">
    <property type="entry name" value="UPF0237_ACT"/>
</dbReference>
<evidence type="ECO:0000259" key="2">
    <source>
        <dbReference type="PROSITE" id="PS51671"/>
    </source>
</evidence>
<dbReference type="InterPro" id="IPR045865">
    <property type="entry name" value="ACT-like_dom_sf"/>
</dbReference>
<dbReference type="InterPro" id="IPR002912">
    <property type="entry name" value="ACT_dom"/>
</dbReference>